<dbReference type="NCBIfam" id="NF033706">
    <property type="entry name" value="Ni_bind_SCO4226"/>
    <property type="match status" value="1"/>
</dbReference>
<dbReference type="InterPro" id="IPR042557">
    <property type="entry name" value="SCO4226"/>
</dbReference>
<dbReference type="Gene3D" id="3.30.70.3090">
    <property type="entry name" value="ORF SCO4226, nickel-binding ferredoxin-like monomer"/>
    <property type="match status" value="1"/>
</dbReference>
<protein>
    <submittedName>
        <fullName evidence="1">Gualylate cyclase</fullName>
    </submittedName>
</protein>
<name>A0A1E7JMV7_9ACTN</name>
<dbReference type="InterPro" id="IPR025336">
    <property type="entry name" value="SCO4226-like"/>
</dbReference>
<dbReference type="STRING" id="933944.AN215_07725"/>
<dbReference type="EMBL" id="LJGT01000038">
    <property type="protein sequence ID" value="OEU89619.1"/>
    <property type="molecule type" value="Genomic_DNA"/>
</dbReference>
<organism evidence="1 2">
    <name type="scientific">Streptomyces abyssalis</name>
    <dbReference type="NCBI Taxonomy" id="933944"/>
    <lineage>
        <taxon>Bacteria</taxon>
        <taxon>Bacillati</taxon>
        <taxon>Actinomycetota</taxon>
        <taxon>Actinomycetes</taxon>
        <taxon>Kitasatosporales</taxon>
        <taxon>Streptomycetaceae</taxon>
        <taxon>Streptomyces</taxon>
    </lineage>
</organism>
<dbReference type="AlphaFoldDB" id="A0A1E7JMV7"/>
<dbReference type="Proteomes" id="UP000176087">
    <property type="component" value="Unassembled WGS sequence"/>
</dbReference>
<proteinExistence type="predicted"/>
<evidence type="ECO:0000313" key="1">
    <source>
        <dbReference type="EMBL" id="OEU89619.1"/>
    </source>
</evidence>
<evidence type="ECO:0000313" key="2">
    <source>
        <dbReference type="Proteomes" id="UP000176087"/>
    </source>
</evidence>
<keyword evidence="2" id="KW-1185">Reference proteome</keyword>
<reference evidence="1 2" key="1">
    <citation type="journal article" date="2016" name="Front. Microbiol.">
        <title>Comparative Genomics Analysis of Streptomyces Species Reveals Their Adaptation to the Marine Environment and Their Diversity at the Genomic Level.</title>
        <authorList>
            <person name="Tian X."/>
            <person name="Zhang Z."/>
            <person name="Yang T."/>
            <person name="Chen M."/>
            <person name="Li J."/>
            <person name="Chen F."/>
            <person name="Yang J."/>
            <person name="Li W."/>
            <person name="Zhang B."/>
            <person name="Zhang Z."/>
            <person name="Wu J."/>
            <person name="Zhang C."/>
            <person name="Long L."/>
            <person name="Xiao J."/>
        </authorList>
    </citation>
    <scope>NUCLEOTIDE SEQUENCE [LARGE SCALE GENOMIC DNA]</scope>
    <source>
        <strain evidence="1 2">SCSIO 10390</strain>
    </source>
</reference>
<sequence length="82" mass="8938">MPRFMDVHRGMSGITAEQLDNAHRADLAAEHAEGVHFEHAWADPESGTVFCLSEAPSAQAVRRAHERAGHSVDEIHSVPLSV</sequence>
<comment type="caution">
    <text evidence="1">The sequence shown here is derived from an EMBL/GenBank/DDBJ whole genome shotgun (WGS) entry which is preliminary data.</text>
</comment>
<dbReference type="RefSeq" id="WP_070013330.1">
    <property type="nucleotide sequence ID" value="NZ_LJGS01000044.1"/>
</dbReference>
<accession>A0A1E7JMV7</accession>
<gene>
    <name evidence="1" type="ORF">AN215_07725</name>
</gene>
<dbReference type="OrthoDB" id="3696535at2"/>
<dbReference type="Pfam" id="PF14026">
    <property type="entry name" value="SCO4226-like"/>
    <property type="match status" value="1"/>
</dbReference>